<sequence length="527" mass="57046">MSTQPLLRSTLQLSLSLLPALSLMGPPCAAVALDADQSQPIPQFLNRSDALPEHVYGGGWEHFVGGGLAVFDCNDDGLPELFAAGGDTPADLFLNRSELGGALTFERGEIPEIAPDALTHVTGAYPLDIDSDGNTDLAVMRVGKNLLLKGDGDCHFTVANEALNFDGGDRWTTAFTAGWEGDNARPTLFWGNYVDRDNPEGPFEACDRNELDRPKEDSWEKTVLEPGFCTLSALISKGARGVQSLRLSNDRHYYVKGGYEQLYDLQQDRFLNESDGWDRVSLWGMGIAERDVNGDAVPDVMLTSMGDQLLQFGHAGGRYEAAPYDIGTYAHRPHLGDDGRPSTGWSADWGDLDNDGRADLFIAKGNVEQMPSNAAHDPNNLLQQKPDGTFREVSIAAGVASMAKSRGAHLVDLNGDGKLDLAVVNRESAMELYENVTPNTGQYLAISLHQEGVNPDAVGASVSVLTNLGLQVQELTVGGLHGSGKLTPLHFGLGDAESAQVQVVWPDGTESPWVKLDRFDRWVRLTR</sequence>
<accession>A0A1I3LTK7</accession>
<feature type="domain" description="ASPIC/UnbV" evidence="3">
    <location>
        <begin position="457"/>
        <end position="513"/>
    </location>
</feature>
<dbReference type="AlphaFoldDB" id="A0A1I3LTK7"/>
<dbReference type="PANTHER" id="PTHR16026:SF0">
    <property type="entry name" value="CARTILAGE ACIDIC PROTEIN 1"/>
    <property type="match status" value="1"/>
</dbReference>
<evidence type="ECO:0000256" key="1">
    <source>
        <dbReference type="ARBA" id="ARBA00022729"/>
    </source>
</evidence>
<keyword evidence="1 2" id="KW-0732">Signal</keyword>
<evidence type="ECO:0000313" key="4">
    <source>
        <dbReference type="EMBL" id="SFI88071.1"/>
    </source>
</evidence>
<dbReference type="InterPro" id="IPR013517">
    <property type="entry name" value="FG-GAP"/>
</dbReference>
<feature type="chain" id="PRO_5011601051" evidence="2">
    <location>
        <begin position="30"/>
        <end position="527"/>
    </location>
</feature>
<evidence type="ECO:0000259" key="3">
    <source>
        <dbReference type="Pfam" id="PF07593"/>
    </source>
</evidence>
<dbReference type="SUPFAM" id="SSF69318">
    <property type="entry name" value="Integrin alpha N-terminal domain"/>
    <property type="match status" value="1"/>
</dbReference>
<dbReference type="InterPro" id="IPR011519">
    <property type="entry name" value="UnbV_ASPIC"/>
</dbReference>
<dbReference type="Pfam" id="PF07593">
    <property type="entry name" value="UnbV_ASPIC"/>
    <property type="match status" value="1"/>
</dbReference>
<dbReference type="InterPro" id="IPR028994">
    <property type="entry name" value="Integrin_alpha_N"/>
</dbReference>
<organism evidence="4 5">
    <name type="scientific">Celeribacter neptunius</name>
    <dbReference type="NCBI Taxonomy" id="588602"/>
    <lineage>
        <taxon>Bacteria</taxon>
        <taxon>Pseudomonadati</taxon>
        <taxon>Pseudomonadota</taxon>
        <taxon>Alphaproteobacteria</taxon>
        <taxon>Rhodobacterales</taxon>
        <taxon>Roseobacteraceae</taxon>
        <taxon>Celeribacter</taxon>
    </lineage>
</organism>
<dbReference type="STRING" id="588602.SAMN04487991_1140"/>
<feature type="signal peptide" evidence="2">
    <location>
        <begin position="1"/>
        <end position="29"/>
    </location>
</feature>
<keyword evidence="5" id="KW-1185">Reference proteome</keyword>
<dbReference type="Pfam" id="PF13517">
    <property type="entry name" value="FG-GAP_3"/>
    <property type="match status" value="1"/>
</dbReference>
<proteinExistence type="predicted"/>
<dbReference type="PANTHER" id="PTHR16026">
    <property type="entry name" value="CARTILAGE ACIDIC PROTEIN 1"/>
    <property type="match status" value="1"/>
</dbReference>
<protein>
    <submittedName>
        <fullName evidence="4">Repeat domain-containing protein</fullName>
    </submittedName>
</protein>
<evidence type="ECO:0000313" key="5">
    <source>
        <dbReference type="Proteomes" id="UP000199630"/>
    </source>
</evidence>
<name>A0A1I3LTK7_9RHOB</name>
<dbReference type="Proteomes" id="UP000199630">
    <property type="component" value="Unassembled WGS sequence"/>
</dbReference>
<dbReference type="EMBL" id="FORH01000001">
    <property type="protein sequence ID" value="SFI88071.1"/>
    <property type="molecule type" value="Genomic_DNA"/>
</dbReference>
<reference evidence="5" key="1">
    <citation type="submission" date="2016-10" db="EMBL/GenBank/DDBJ databases">
        <authorList>
            <person name="Varghese N."/>
            <person name="Submissions S."/>
        </authorList>
    </citation>
    <scope>NUCLEOTIDE SEQUENCE [LARGE SCALE GENOMIC DNA]</scope>
    <source>
        <strain evidence="5">DSM 26471</strain>
    </source>
</reference>
<dbReference type="InterPro" id="IPR027039">
    <property type="entry name" value="Crtac1"/>
</dbReference>
<dbReference type="Gene3D" id="2.130.10.130">
    <property type="entry name" value="Integrin alpha, N-terminal"/>
    <property type="match status" value="1"/>
</dbReference>
<gene>
    <name evidence="4" type="ORF">SAMN04487991_1140</name>
</gene>
<evidence type="ECO:0000256" key="2">
    <source>
        <dbReference type="SAM" id="SignalP"/>
    </source>
</evidence>